<protein>
    <submittedName>
        <fullName evidence="1">Uncharacterized protein</fullName>
    </submittedName>
</protein>
<evidence type="ECO:0000313" key="1">
    <source>
        <dbReference type="EMBL" id="CAI6352990.1"/>
    </source>
</evidence>
<accession>A0AAV0WB76</accession>
<proteinExistence type="predicted"/>
<dbReference type="Proteomes" id="UP001160148">
    <property type="component" value="Unassembled WGS sequence"/>
</dbReference>
<name>A0AAV0WB76_9HEMI</name>
<sequence length="532" mass="60620">MNYAYPAGLRGAPGGLKLTIRVAVSGLRSRGDCGPIEPSDILLSNLKPELDEDVLPFQNPELQDISYNTPNQQLNIENITSEELNLQPYFTGTSTINSTYLNLALQPKSASYCKTLNWNVQTVLELLHSTNDGRYILADSENNNGSLSDDAQNILTKLLINNLFQDKCKGSDLYFRKISKLIVEVFPQEKERVYFIPSKSEGTHQCHAKGKLIERWKNVARRLRSVGAIELGRKKTTSNSIEPAAVFSDDLKAAKLWLQEEGLSANFDSVKDKWRLTYNIRKSEILNADSKATVYDVFLNWPILKSPRGYELVSEDFNILYPTQQELFPDWSSFLNKWIFISDRLVSVRKNSVKDKVAKDLLKQLDHVQQSGNIGVANILKCQLIPYLLPTKTIIRSTDLKSAKKNWKPSCGESAAAFIVHIANITQLESEIQQRRVKYIQYGAHVQPYIIISGKDIFSIDQCYVRVDNHLWYFNCPLKAIDLCFKSYFSFNCAYPRECHESWMFLQLHLYGLSTDHDLMTAVLSSINDKFT</sequence>
<dbReference type="EMBL" id="CARXXK010000002">
    <property type="protein sequence ID" value="CAI6352990.1"/>
    <property type="molecule type" value="Genomic_DNA"/>
</dbReference>
<dbReference type="PANTHER" id="PTHR31025">
    <property type="entry name" value="SI:CH211-196P9.1-RELATED"/>
    <property type="match status" value="1"/>
</dbReference>
<dbReference type="PANTHER" id="PTHR31025:SF9">
    <property type="entry name" value="SI:DKEY-286J15.1"/>
    <property type="match status" value="1"/>
</dbReference>
<gene>
    <name evidence="1" type="ORF">MEUPH1_LOCUS9169</name>
</gene>
<comment type="caution">
    <text evidence="1">The sequence shown here is derived from an EMBL/GenBank/DDBJ whole genome shotgun (WGS) entry which is preliminary data.</text>
</comment>
<evidence type="ECO:0000313" key="2">
    <source>
        <dbReference type="Proteomes" id="UP001160148"/>
    </source>
</evidence>
<reference evidence="1 2" key="1">
    <citation type="submission" date="2023-01" db="EMBL/GenBank/DDBJ databases">
        <authorList>
            <person name="Whitehead M."/>
        </authorList>
    </citation>
    <scope>NUCLEOTIDE SEQUENCE [LARGE SCALE GENOMIC DNA]</scope>
</reference>
<dbReference type="AlphaFoldDB" id="A0AAV0WB76"/>
<organism evidence="1 2">
    <name type="scientific">Macrosiphum euphorbiae</name>
    <name type="common">potato aphid</name>
    <dbReference type="NCBI Taxonomy" id="13131"/>
    <lineage>
        <taxon>Eukaryota</taxon>
        <taxon>Metazoa</taxon>
        <taxon>Ecdysozoa</taxon>
        <taxon>Arthropoda</taxon>
        <taxon>Hexapoda</taxon>
        <taxon>Insecta</taxon>
        <taxon>Pterygota</taxon>
        <taxon>Neoptera</taxon>
        <taxon>Paraneoptera</taxon>
        <taxon>Hemiptera</taxon>
        <taxon>Sternorrhyncha</taxon>
        <taxon>Aphidomorpha</taxon>
        <taxon>Aphidoidea</taxon>
        <taxon>Aphididae</taxon>
        <taxon>Macrosiphini</taxon>
        <taxon>Macrosiphum</taxon>
    </lineage>
</organism>
<keyword evidence="2" id="KW-1185">Reference proteome</keyword>